<sequence>MESQCQTKQIQNELCAGLWLTRDEYVPRDVTVTSTQLVVKG</sequence>
<name>A0A0A9BY16_ARUDO</name>
<reference evidence="1" key="2">
    <citation type="journal article" date="2015" name="Data Brief">
        <title>Shoot transcriptome of the giant reed, Arundo donax.</title>
        <authorList>
            <person name="Barrero R.A."/>
            <person name="Guerrero F.D."/>
            <person name="Moolhuijzen P."/>
            <person name="Goolsby J.A."/>
            <person name="Tidwell J."/>
            <person name="Bellgard S.E."/>
            <person name="Bellgard M.I."/>
        </authorList>
    </citation>
    <scope>NUCLEOTIDE SEQUENCE</scope>
    <source>
        <tissue evidence="1">Shoot tissue taken approximately 20 cm above the soil surface</tissue>
    </source>
</reference>
<organism evidence="1">
    <name type="scientific">Arundo donax</name>
    <name type="common">Giant reed</name>
    <name type="synonym">Donax arundinaceus</name>
    <dbReference type="NCBI Taxonomy" id="35708"/>
    <lineage>
        <taxon>Eukaryota</taxon>
        <taxon>Viridiplantae</taxon>
        <taxon>Streptophyta</taxon>
        <taxon>Embryophyta</taxon>
        <taxon>Tracheophyta</taxon>
        <taxon>Spermatophyta</taxon>
        <taxon>Magnoliopsida</taxon>
        <taxon>Liliopsida</taxon>
        <taxon>Poales</taxon>
        <taxon>Poaceae</taxon>
        <taxon>PACMAD clade</taxon>
        <taxon>Arundinoideae</taxon>
        <taxon>Arundineae</taxon>
        <taxon>Arundo</taxon>
    </lineage>
</organism>
<reference evidence="1" key="1">
    <citation type="submission" date="2014-09" db="EMBL/GenBank/DDBJ databases">
        <authorList>
            <person name="Magalhaes I.L.F."/>
            <person name="Oliveira U."/>
            <person name="Santos F.R."/>
            <person name="Vidigal T.H.D.A."/>
            <person name="Brescovit A.D."/>
            <person name="Santos A.J."/>
        </authorList>
    </citation>
    <scope>NUCLEOTIDE SEQUENCE</scope>
    <source>
        <tissue evidence="1">Shoot tissue taken approximately 20 cm above the soil surface</tissue>
    </source>
</reference>
<dbReference type="EMBL" id="GBRH01230807">
    <property type="protein sequence ID" value="JAD67088.1"/>
    <property type="molecule type" value="Transcribed_RNA"/>
</dbReference>
<proteinExistence type="predicted"/>
<evidence type="ECO:0000313" key="1">
    <source>
        <dbReference type="EMBL" id="JAD67088.1"/>
    </source>
</evidence>
<accession>A0A0A9BY16</accession>
<protein>
    <submittedName>
        <fullName evidence="1">Uncharacterized protein</fullName>
    </submittedName>
</protein>
<dbReference type="AlphaFoldDB" id="A0A0A9BY16"/>